<proteinExistence type="predicted"/>
<feature type="transmembrane region" description="Helical" evidence="9">
    <location>
        <begin position="209"/>
        <end position="231"/>
    </location>
</feature>
<dbReference type="Proteomes" id="UP000520592">
    <property type="component" value="Unassembled WGS sequence"/>
</dbReference>
<dbReference type="RefSeq" id="WP_177057805.1">
    <property type="nucleotide sequence ID" value="NZ_JACAPS010000014.1"/>
</dbReference>
<dbReference type="GO" id="GO:0010041">
    <property type="term" value="P:response to iron(III) ion"/>
    <property type="evidence" value="ECO:0007669"/>
    <property type="project" value="TreeGrafter"/>
</dbReference>
<evidence type="ECO:0000256" key="2">
    <source>
        <dbReference type="ARBA" id="ARBA00022475"/>
    </source>
</evidence>
<dbReference type="GO" id="GO:0009103">
    <property type="term" value="P:lipopolysaccharide biosynthetic process"/>
    <property type="evidence" value="ECO:0007669"/>
    <property type="project" value="TreeGrafter"/>
</dbReference>
<reference evidence="11 12" key="1">
    <citation type="submission" date="2020-04" db="EMBL/GenBank/DDBJ databases">
        <title>Molecular characterization of pseudomonads from Agaricus bisporus reveal novel blotch 2 pathogens in Western Europe.</title>
        <authorList>
            <person name="Taparia T."/>
            <person name="Krijger M."/>
            <person name="Haynes E."/>
            <person name="Elpinstone J.G."/>
            <person name="Noble R."/>
            <person name="Van Der Wolf J."/>
        </authorList>
    </citation>
    <scope>NUCLEOTIDE SEQUENCE [LARGE SCALE GENOMIC DNA]</scope>
    <source>
        <strain evidence="11 12">IPO3737</strain>
    </source>
</reference>
<keyword evidence="5 9" id="KW-0812">Transmembrane</keyword>
<evidence type="ECO:0000313" key="12">
    <source>
        <dbReference type="Proteomes" id="UP000520592"/>
    </source>
</evidence>
<feature type="transmembrane region" description="Helical" evidence="9">
    <location>
        <begin position="12"/>
        <end position="28"/>
    </location>
</feature>
<keyword evidence="4 11" id="KW-0808">Transferase</keyword>
<dbReference type="Pfam" id="PF13231">
    <property type="entry name" value="PMT_2"/>
    <property type="match status" value="1"/>
</dbReference>
<evidence type="ECO:0000256" key="6">
    <source>
        <dbReference type="ARBA" id="ARBA00022989"/>
    </source>
</evidence>
<dbReference type="PANTHER" id="PTHR33908">
    <property type="entry name" value="MANNOSYLTRANSFERASE YKCB-RELATED"/>
    <property type="match status" value="1"/>
</dbReference>
<accession>A0A7Y8CKB8</accession>
<organism evidence="11 12">
    <name type="scientific">Pseudomonas gingeri</name>
    <dbReference type="NCBI Taxonomy" id="117681"/>
    <lineage>
        <taxon>Bacteria</taxon>
        <taxon>Pseudomonadati</taxon>
        <taxon>Pseudomonadota</taxon>
        <taxon>Gammaproteobacteria</taxon>
        <taxon>Pseudomonadales</taxon>
        <taxon>Pseudomonadaceae</taxon>
        <taxon>Pseudomonas</taxon>
    </lineage>
</organism>
<comment type="caution">
    <text evidence="11">The sequence shown here is derived from an EMBL/GenBank/DDBJ whole genome shotgun (WGS) entry which is preliminary data.</text>
</comment>
<evidence type="ECO:0000256" key="4">
    <source>
        <dbReference type="ARBA" id="ARBA00022679"/>
    </source>
</evidence>
<evidence type="ECO:0000256" key="1">
    <source>
        <dbReference type="ARBA" id="ARBA00004651"/>
    </source>
</evidence>
<keyword evidence="6 9" id="KW-1133">Transmembrane helix</keyword>
<keyword evidence="7 9" id="KW-0472">Membrane</keyword>
<keyword evidence="2" id="KW-1003">Cell membrane</keyword>
<evidence type="ECO:0000259" key="10">
    <source>
        <dbReference type="Pfam" id="PF13231"/>
    </source>
</evidence>
<sequence length="524" mass="58144">MSAIGVSRAGRIAIWLFIIALASAIRFYRLGDPFVWNDEAFSVLLGRHSPAFIWLHTASDIHPPFYYELLHGWMLLWGDSPFAIRSMSALLGVAGVALGIWLTHLVANRNAALVAGLMLALLPIAVRYSQEARMYTLMALLLIAATIALFYWVRQPGKYGFLLAYVLLMSASFYTHYLTTMCVIAHWGYLGVLALRNPQTPSLLRRLPWWLANVAIVVAYLPWLYTLWSVLGGSDVLTLKGSMGWIAGVTLGTLPSAYWRALTATSGEALFYPLQIVPPLVILILTIRLALKDRSQYQLPTAIVIYTSLPLMVFLLISLVLPIFMERYVFFSLMGLPVVLALLLDNLRGKVLKLTLILLLVSLEVIGLRTLYSQREDLDGNRNRGDFPFEEMATYIARSSIPGDRLVVDGSLWFFSVIYYNESPILPQLHRNIDSGIGSSTVLMPSAAQIYISDLALLPDGNCRVWWVGRSSEGTLFPGSWKLLSERPMGTMDLRLFQTAPNPTGAGCPAPATSSDAALRPRSA</sequence>
<evidence type="ECO:0000256" key="9">
    <source>
        <dbReference type="SAM" id="Phobius"/>
    </source>
</evidence>
<dbReference type="PANTHER" id="PTHR33908:SF3">
    <property type="entry name" value="UNDECAPRENYL PHOSPHATE-ALPHA-4-AMINO-4-DEOXY-L-ARABINOSE ARABINOSYL TRANSFERASE"/>
    <property type="match status" value="1"/>
</dbReference>
<protein>
    <submittedName>
        <fullName evidence="11">Glycosyltransferase family 39 protein</fullName>
    </submittedName>
</protein>
<feature type="transmembrane region" description="Helical" evidence="9">
    <location>
        <begin position="271"/>
        <end position="291"/>
    </location>
</feature>
<evidence type="ECO:0000256" key="7">
    <source>
        <dbReference type="ARBA" id="ARBA00023136"/>
    </source>
</evidence>
<evidence type="ECO:0000256" key="5">
    <source>
        <dbReference type="ARBA" id="ARBA00022692"/>
    </source>
</evidence>
<evidence type="ECO:0000256" key="3">
    <source>
        <dbReference type="ARBA" id="ARBA00022676"/>
    </source>
</evidence>
<evidence type="ECO:0000256" key="8">
    <source>
        <dbReference type="SAM" id="MobiDB-lite"/>
    </source>
</evidence>
<feature type="transmembrane region" description="Helical" evidence="9">
    <location>
        <begin position="82"/>
        <end position="103"/>
    </location>
</feature>
<feature type="transmembrane region" description="Helical" evidence="9">
    <location>
        <begin position="165"/>
        <end position="189"/>
    </location>
</feature>
<dbReference type="GO" id="GO:0016763">
    <property type="term" value="F:pentosyltransferase activity"/>
    <property type="evidence" value="ECO:0007669"/>
    <property type="project" value="TreeGrafter"/>
</dbReference>
<dbReference type="GO" id="GO:0005886">
    <property type="term" value="C:plasma membrane"/>
    <property type="evidence" value="ECO:0007669"/>
    <property type="project" value="UniProtKB-SubCell"/>
</dbReference>
<feature type="transmembrane region" description="Helical" evidence="9">
    <location>
        <begin position="134"/>
        <end position="153"/>
    </location>
</feature>
<keyword evidence="3" id="KW-0328">Glycosyltransferase</keyword>
<comment type="subcellular location">
    <subcellularLocation>
        <location evidence="1">Cell membrane</location>
        <topology evidence="1">Multi-pass membrane protein</topology>
    </subcellularLocation>
</comment>
<dbReference type="InterPro" id="IPR050297">
    <property type="entry name" value="LipidA_mod_glycosyltrf_83"/>
</dbReference>
<dbReference type="InterPro" id="IPR038731">
    <property type="entry name" value="RgtA/B/C-like"/>
</dbReference>
<dbReference type="EMBL" id="JACAQD010000021">
    <property type="protein sequence ID" value="NWC34293.1"/>
    <property type="molecule type" value="Genomic_DNA"/>
</dbReference>
<evidence type="ECO:0000313" key="11">
    <source>
        <dbReference type="EMBL" id="NWC34293.1"/>
    </source>
</evidence>
<feature type="transmembrane region" description="Helical" evidence="9">
    <location>
        <begin position="243"/>
        <end position="259"/>
    </location>
</feature>
<name>A0A7Y8CKB8_9PSED</name>
<gene>
    <name evidence="11" type="ORF">HX876_18050</name>
</gene>
<feature type="transmembrane region" description="Helical" evidence="9">
    <location>
        <begin position="110"/>
        <end position="128"/>
    </location>
</feature>
<dbReference type="AlphaFoldDB" id="A0A7Y8CKB8"/>
<feature type="transmembrane region" description="Helical" evidence="9">
    <location>
        <begin position="303"/>
        <end position="321"/>
    </location>
</feature>
<feature type="domain" description="Glycosyltransferase RgtA/B/C/D-like" evidence="10">
    <location>
        <begin position="62"/>
        <end position="224"/>
    </location>
</feature>
<feature type="region of interest" description="Disordered" evidence="8">
    <location>
        <begin position="502"/>
        <end position="524"/>
    </location>
</feature>